<reference evidence="3" key="1">
    <citation type="submission" date="2021-01" db="EMBL/GenBank/DDBJ databases">
        <title>Rhizobium sp. strain KVB221 16S ribosomal RNA gene Genome sequencing and assembly.</title>
        <authorList>
            <person name="Kang M."/>
        </authorList>
    </citation>
    <scope>NUCLEOTIDE SEQUENCE</scope>
    <source>
        <strain evidence="3">KVB221</strain>
    </source>
</reference>
<dbReference type="EMBL" id="JAEQNC010000005">
    <property type="protein sequence ID" value="MBL0372466.1"/>
    <property type="molecule type" value="Genomic_DNA"/>
</dbReference>
<name>A0A936YT39_9HYPH</name>
<dbReference type="PANTHER" id="PTHR39176:SF1">
    <property type="entry name" value="PERIPLASMIC PROTEIN"/>
    <property type="match status" value="1"/>
</dbReference>
<keyword evidence="1" id="KW-0732">Signal</keyword>
<dbReference type="Proteomes" id="UP000633219">
    <property type="component" value="Unassembled WGS sequence"/>
</dbReference>
<organism evidence="3 4">
    <name type="scientific">Rhizobium setariae</name>
    <dbReference type="NCBI Taxonomy" id="2801340"/>
    <lineage>
        <taxon>Bacteria</taxon>
        <taxon>Pseudomonadati</taxon>
        <taxon>Pseudomonadota</taxon>
        <taxon>Alphaproteobacteria</taxon>
        <taxon>Hyphomicrobiales</taxon>
        <taxon>Rhizobiaceae</taxon>
        <taxon>Rhizobium/Agrobacterium group</taxon>
        <taxon>Rhizobium</taxon>
    </lineage>
</organism>
<protein>
    <submittedName>
        <fullName evidence="3">Lysozyme inhibitor LprI family protein</fullName>
    </submittedName>
</protein>
<sequence length="140" mass="15015">MKNIAFAFLVIASGASAALAQEDPPVDCANAQTQADMNQCSYQDFETADKELNAVYKQALASQAEVDKEAAEMGPDYVGAVKALKKAQRAWIDYRDGHCDGVGYEAVGGSMQPMLINGCMATLTQTRTKELKELVQGMGN</sequence>
<evidence type="ECO:0000313" key="3">
    <source>
        <dbReference type="EMBL" id="MBL0372466.1"/>
    </source>
</evidence>
<dbReference type="AlphaFoldDB" id="A0A936YT39"/>
<proteinExistence type="predicted"/>
<dbReference type="InterPro" id="IPR009739">
    <property type="entry name" value="LprI-like_N"/>
</dbReference>
<dbReference type="Pfam" id="PF07007">
    <property type="entry name" value="LprI"/>
    <property type="match status" value="1"/>
</dbReference>
<evidence type="ECO:0000313" key="4">
    <source>
        <dbReference type="Proteomes" id="UP000633219"/>
    </source>
</evidence>
<dbReference type="Gene3D" id="1.20.1270.180">
    <property type="match status" value="1"/>
</dbReference>
<feature type="signal peptide" evidence="1">
    <location>
        <begin position="1"/>
        <end position="20"/>
    </location>
</feature>
<dbReference type="RefSeq" id="WP_201657244.1">
    <property type="nucleotide sequence ID" value="NZ_JAEQNC010000005.1"/>
</dbReference>
<keyword evidence="4" id="KW-1185">Reference proteome</keyword>
<accession>A0A936YT39</accession>
<dbReference type="PANTHER" id="PTHR39176">
    <property type="entry name" value="PERIPLASMIC PROTEIN-RELATED"/>
    <property type="match status" value="1"/>
</dbReference>
<gene>
    <name evidence="3" type="ORF">JJB09_10540</name>
</gene>
<evidence type="ECO:0000259" key="2">
    <source>
        <dbReference type="Pfam" id="PF07007"/>
    </source>
</evidence>
<comment type="caution">
    <text evidence="3">The sequence shown here is derived from an EMBL/GenBank/DDBJ whole genome shotgun (WGS) entry which is preliminary data.</text>
</comment>
<feature type="chain" id="PRO_5037251644" evidence="1">
    <location>
        <begin position="21"/>
        <end position="140"/>
    </location>
</feature>
<evidence type="ECO:0000256" key="1">
    <source>
        <dbReference type="SAM" id="SignalP"/>
    </source>
</evidence>
<feature type="domain" description="Lysozyme inhibitor LprI-like N-terminal" evidence="2">
    <location>
        <begin position="28"/>
        <end position="131"/>
    </location>
</feature>